<dbReference type="Pfam" id="PF13692">
    <property type="entry name" value="Glyco_trans_1_4"/>
    <property type="match status" value="1"/>
</dbReference>
<dbReference type="AlphaFoldDB" id="A0A067Z4W2"/>
<dbReference type="EMBL" id="CP004373">
    <property type="protein sequence ID" value="AHK70635.1"/>
    <property type="molecule type" value="Genomic_DNA"/>
</dbReference>
<evidence type="ECO:0000259" key="1">
    <source>
        <dbReference type="Pfam" id="PF13439"/>
    </source>
</evidence>
<dbReference type="Pfam" id="PF13439">
    <property type="entry name" value="Glyco_transf_4"/>
    <property type="match status" value="1"/>
</dbReference>
<proteinExistence type="predicted"/>
<feature type="domain" description="Glycosyltransferase subfamily 4-like N-terminal" evidence="1">
    <location>
        <begin position="16"/>
        <end position="169"/>
    </location>
</feature>
<keyword evidence="2" id="KW-0808">Transferase</keyword>
<dbReference type="Gene3D" id="3.40.50.2000">
    <property type="entry name" value="Glycogen Phosphorylase B"/>
    <property type="match status" value="2"/>
</dbReference>
<protein>
    <submittedName>
        <fullName evidence="2">Putative glycosyl transferase</fullName>
    </submittedName>
</protein>
<dbReference type="InterPro" id="IPR028098">
    <property type="entry name" value="Glyco_trans_4-like_N"/>
</dbReference>
<evidence type="ECO:0000313" key="2">
    <source>
        <dbReference type="EMBL" id="AHK70635.1"/>
    </source>
</evidence>
<accession>A0A067Z4W2</accession>
<dbReference type="GeneID" id="56904948"/>
<organism evidence="2 3">
    <name type="scientific">Gluconobacter oxydans DSM 3504</name>
    <dbReference type="NCBI Taxonomy" id="1288313"/>
    <lineage>
        <taxon>Bacteria</taxon>
        <taxon>Pseudomonadati</taxon>
        <taxon>Pseudomonadota</taxon>
        <taxon>Alphaproteobacteria</taxon>
        <taxon>Acetobacterales</taxon>
        <taxon>Acetobacteraceae</taxon>
        <taxon>Gluconobacter</taxon>
    </lineage>
</organism>
<dbReference type="RefSeq" id="WP_041111225.1">
    <property type="nucleotide sequence ID" value="NZ_CP004373.1"/>
</dbReference>
<name>A0A067Z4W2_GLUOY</name>
<evidence type="ECO:0000313" key="3">
    <source>
        <dbReference type="Proteomes" id="UP000031656"/>
    </source>
</evidence>
<dbReference type="GO" id="GO:0016757">
    <property type="term" value="F:glycosyltransferase activity"/>
    <property type="evidence" value="ECO:0007669"/>
    <property type="project" value="UniProtKB-ARBA"/>
</dbReference>
<reference evidence="2 3" key="1">
    <citation type="journal article" date="2015" name="Appl. Microbiol. Biotechnol.">
        <title>The consequence of an additional NADH dehydrogenase paralog on the growth of Gluconobacter oxydans DSM3504.</title>
        <authorList>
            <person name="Kostner D."/>
            <person name="Luchterhand B."/>
            <person name="Junker A."/>
            <person name="Volland S."/>
            <person name="Daniel R."/>
            <person name="Buchs J."/>
            <person name="Liebl W."/>
            <person name="Ehrenreich A."/>
        </authorList>
    </citation>
    <scope>NUCLEOTIDE SEQUENCE [LARGE SCALE GENOMIC DNA]</scope>
    <source>
        <strain evidence="2">DSM 3504</strain>
    </source>
</reference>
<gene>
    <name evidence="2" type="ORF">GLS_c07220</name>
</gene>
<dbReference type="HOGENOM" id="CLU_009583_0_0_5"/>
<dbReference type="KEGG" id="goy:GLS_c07220"/>
<dbReference type="PANTHER" id="PTHR12526">
    <property type="entry name" value="GLYCOSYLTRANSFERASE"/>
    <property type="match status" value="1"/>
</dbReference>
<dbReference type="SUPFAM" id="SSF53756">
    <property type="entry name" value="UDP-Glycosyltransferase/glycogen phosphorylase"/>
    <property type="match status" value="1"/>
</dbReference>
<dbReference type="CDD" id="cd03820">
    <property type="entry name" value="GT4_AmsD-like"/>
    <property type="match status" value="1"/>
</dbReference>
<sequence length="359" mass="39487">MKARYAFVIQDLKGLGGTERSACAVMNGLIRQGCEVRLVELVGAGAAAFPLSPEIAVSSLFDRPVKIFNSWFRIVWRLSRLLKREKIDTLVVVEATHALYGVAAARLAGVRCVVWEHFNFNVTLNRRKRVWGRQIAARWADDVVVLTQRDTVLWREGTRVRARLTAIPNMAPAVTDRPYPEASRLVLAAGRLTEQKGYDLLLRAWRIVEQDPRSAGWELLIRGDGPDRGVLLQQAEGLHHVTIAPASGGIDADYARAALFVASSRYEGLPMVLLEAMAAGVPVVAFDCETGPAEIVRDGVTGSLVPPEEPEALAVALLELMGAPEQRQRMSAKARQRAAEFQEGPVMARWKALLQHTSG</sequence>
<dbReference type="Proteomes" id="UP000031656">
    <property type="component" value="Chromosome"/>
</dbReference>